<dbReference type="RefSeq" id="WP_132464848.1">
    <property type="nucleotide sequence ID" value="NZ_SLXP01000013.1"/>
</dbReference>
<sequence length="103" mass="11130">MLFFLSLYEGFGLPVLEAHMCGTPVVCSDAASLAEVAQGFGHFFDGTVEDATRLVLRALAQWRPEDVDKRTAGDMGKMPYADGWQDALLRLYADGIQKSGSAG</sequence>
<dbReference type="PANTHER" id="PTHR46401:SF2">
    <property type="entry name" value="GLYCOSYLTRANSFERASE WBBK-RELATED"/>
    <property type="match status" value="1"/>
</dbReference>
<dbReference type="Pfam" id="PF00534">
    <property type="entry name" value="Glycos_transf_1"/>
    <property type="match status" value="1"/>
</dbReference>
<dbReference type="Gene3D" id="3.40.50.2000">
    <property type="entry name" value="Glycogen Phosphorylase B"/>
    <property type="match status" value="1"/>
</dbReference>
<name>A0A4R2PTG2_9RHOB</name>
<evidence type="ECO:0000256" key="1">
    <source>
        <dbReference type="ARBA" id="ARBA00022679"/>
    </source>
</evidence>
<keyword evidence="4" id="KW-1185">Reference proteome</keyword>
<evidence type="ECO:0000313" key="3">
    <source>
        <dbReference type="EMBL" id="TCP39293.1"/>
    </source>
</evidence>
<feature type="domain" description="Glycosyl transferase family 1" evidence="2">
    <location>
        <begin position="2"/>
        <end position="60"/>
    </location>
</feature>
<dbReference type="SUPFAM" id="SSF53756">
    <property type="entry name" value="UDP-Glycosyltransferase/glycogen phosphorylase"/>
    <property type="match status" value="1"/>
</dbReference>
<evidence type="ECO:0000313" key="4">
    <source>
        <dbReference type="Proteomes" id="UP000294835"/>
    </source>
</evidence>
<protein>
    <submittedName>
        <fullName evidence="3">Glycosyl transferase family 1</fullName>
    </submittedName>
</protein>
<reference evidence="3 4" key="1">
    <citation type="submission" date="2019-03" db="EMBL/GenBank/DDBJ databases">
        <title>Genomic Encyclopedia of Type Strains, Phase IV (KMG-IV): sequencing the most valuable type-strain genomes for metagenomic binning, comparative biology and taxonomic classification.</title>
        <authorList>
            <person name="Goeker M."/>
        </authorList>
    </citation>
    <scope>NUCLEOTIDE SEQUENCE [LARGE SCALE GENOMIC DNA]</scope>
    <source>
        <strain evidence="3 4">DSM 18063</strain>
    </source>
</reference>
<accession>A0A4R2PTG2</accession>
<dbReference type="InterPro" id="IPR001296">
    <property type="entry name" value="Glyco_trans_1"/>
</dbReference>
<dbReference type="Proteomes" id="UP000294835">
    <property type="component" value="Unassembled WGS sequence"/>
</dbReference>
<comment type="caution">
    <text evidence="3">The sequence shown here is derived from an EMBL/GenBank/DDBJ whole genome shotgun (WGS) entry which is preliminary data.</text>
</comment>
<evidence type="ECO:0000259" key="2">
    <source>
        <dbReference type="Pfam" id="PF00534"/>
    </source>
</evidence>
<organism evidence="3 4">
    <name type="scientific">Rhodovulum marinum</name>
    <dbReference type="NCBI Taxonomy" id="320662"/>
    <lineage>
        <taxon>Bacteria</taxon>
        <taxon>Pseudomonadati</taxon>
        <taxon>Pseudomonadota</taxon>
        <taxon>Alphaproteobacteria</taxon>
        <taxon>Rhodobacterales</taxon>
        <taxon>Paracoccaceae</taxon>
        <taxon>Rhodovulum</taxon>
    </lineage>
</organism>
<dbReference type="EMBL" id="SLXP01000013">
    <property type="protein sequence ID" value="TCP39293.1"/>
    <property type="molecule type" value="Genomic_DNA"/>
</dbReference>
<proteinExistence type="predicted"/>
<dbReference type="OrthoDB" id="9790710at2"/>
<keyword evidence="1 3" id="KW-0808">Transferase</keyword>
<dbReference type="GO" id="GO:0016757">
    <property type="term" value="F:glycosyltransferase activity"/>
    <property type="evidence" value="ECO:0007669"/>
    <property type="project" value="InterPro"/>
</dbReference>
<dbReference type="AlphaFoldDB" id="A0A4R2PTG2"/>
<gene>
    <name evidence="3" type="ORF">EV662_11370</name>
</gene>
<dbReference type="PANTHER" id="PTHR46401">
    <property type="entry name" value="GLYCOSYLTRANSFERASE WBBK-RELATED"/>
    <property type="match status" value="1"/>
</dbReference>